<organism evidence="1 2">
    <name type="scientific">Tianweitania populi</name>
    <dbReference type="NCBI Taxonomy" id="1607949"/>
    <lineage>
        <taxon>Bacteria</taxon>
        <taxon>Pseudomonadati</taxon>
        <taxon>Pseudomonadota</taxon>
        <taxon>Alphaproteobacteria</taxon>
        <taxon>Hyphomicrobiales</taxon>
        <taxon>Phyllobacteriaceae</taxon>
        <taxon>Tianweitania</taxon>
    </lineage>
</organism>
<protein>
    <submittedName>
        <fullName evidence="1">Uncharacterized protein</fullName>
    </submittedName>
</protein>
<dbReference type="RefSeq" id="WP_189505109.1">
    <property type="nucleotide sequence ID" value="NZ_BMZQ01000002.1"/>
</dbReference>
<keyword evidence="2" id="KW-1185">Reference proteome</keyword>
<name>A0A8J3GKU5_9HYPH</name>
<evidence type="ECO:0000313" key="2">
    <source>
        <dbReference type="Proteomes" id="UP000630142"/>
    </source>
</evidence>
<proteinExistence type="predicted"/>
<dbReference type="AlphaFoldDB" id="A0A8J3GKU5"/>
<reference evidence="1" key="2">
    <citation type="submission" date="2020-09" db="EMBL/GenBank/DDBJ databases">
        <authorList>
            <person name="Sun Q."/>
            <person name="Kim S."/>
        </authorList>
    </citation>
    <scope>NUCLEOTIDE SEQUENCE</scope>
    <source>
        <strain evidence="1">KCTC 42249</strain>
    </source>
</reference>
<accession>A0A8J3GKU5</accession>
<sequence length="163" mass="17412">MVDLKRRQVAGGIILGLPLVLASTSLQAKPAEILRVNGEVSATNYGGLESFLFNSVDKLIGLKIRFEANPDAEPGAVSASQDGELFIAYLRKDEPESQISAKAGVNFQNGGYVLDGFFTVKDAGMNQGITALFLEKSDSDAVLAANPVIKDIEIGRLKAEIRD</sequence>
<dbReference type="EMBL" id="BMZQ01000002">
    <property type="protein sequence ID" value="GHD18635.1"/>
    <property type="molecule type" value="Genomic_DNA"/>
</dbReference>
<comment type="caution">
    <text evidence="1">The sequence shown here is derived from an EMBL/GenBank/DDBJ whole genome shotgun (WGS) entry which is preliminary data.</text>
</comment>
<reference evidence="1" key="1">
    <citation type="journal article" date="2014" name="Int. J. Syst. Evol. Microbiol.">
        <title>Complete genome sequence of Corynebacterium casei LMG S-19264T (=DSM 44701T), isolated from a smear-ripened cheese.</title>
        <authorList>
            <consortium name="US DOE Joint Genome Institute (JGI-PGF)"/>
            <person name="Walter F."/>
            <person name="Albersmeier A."/>
            <person name="Kalinowski J."/>
            <person name="Ruckert C."/>
        </authorList>
    </citation>
    <scope>NUCLEOTIDE SEQUENCE</scope>
    <source>
        <strain evidence="1">KCTC 42249</strain>
    </source>
</reference>
<evidence type="ECO:0000313" key="1">
    <source>
        <dbReference type="EMBL" id="GHD18635.1"/>
    </source>
</evidence>
<dbReference type="Proteomes" id="UP000630142">
    <property type="component" value="Unassembled WGS sequence"/>
</dbReference>
<gene>
    <name evidence="1" type="ORF">GCM10016234_29390</name>
</gene>